<protein>
    <recommendedName>
        <fullName evidence="1">Homeodomain phBC6A51-type domain-containing protein</fullName>
    </recommendedName>
</protein>
<evidence type="ECO:0000313" key="2">
    <source>
        <dbReference type="EMBL" id="OKP81839.1"/>
    </source>
</evidence>
<accession>A0ABX3EJ62</accession>
<dbReference type="Pfam" id="PF13022">
    <property type="entry name" value="HTH_Tnp_1_2"/>
    <property type="match status" value="1"/>
</dbReference>
<dbReference type="InterPro" id="IPR024978">
    <property type="entry name" value="Homeodomain_phBC6A51-type"/>
</dbReference>
<evidence type="ECO:0000313" key="3">
    <source>
        <dbReference type="Proteomes" id="UP000186058"/>
    </source>
</evidence>
<dbReference type="EMBL" id="LVWI01000071">
    <property type="protein sequence ID" value="OKP81839.1"/>
    <property type="molecule type" value="Genomic_DNA"/>
</dbReference>
<reference evidence="2 3" key="1">
    <citation type="submission" date="2016-03" db="EMBL/GenBank/DDBJ databases">
        <authorList>
            <person name="Sant'Anna F.H."/>
            <person name="Ambrosini A."/>
            <person name="Souza R."/>
            <person name="Bach E."/>
            <person name="Fernandes G."/>
            <person name="Balsanelli E."/>
            <person name="Baura V.A."/>
            <person name="Souza E.M."/>
            <person name="Passaglia L."/>
        </authorList>
    </citation>
    <scope>NUCLEOTIDE SEQUENCE [LARGE SCALE GENOMIC DNA]</scope>
    <source>
        <strain evidence="2 3">P26E</strain>
    </source>
</reference>
<organism evidence="2 3">
    <name type="scientific">Paenibacillus helianthi</name>
    <dbReference type="NCBI Taxonomy" id="1349432"/>
    <lineage>
        <taxon>Bacteria</taxon>
        <taxon>Bacillati</taxon>
        <taxon>Bacillota</taxon>
        <taxon>Bacilli</taxon>
        <taxon>Bacillales</taxon>
        <taxon>Paenibacillaceae</taxon>
        <taxon>Paenibacillus</taxon>
    </lineage>
</organism>
<comment type="caution">
    <text evidence="2">The sequence shown here is derived from an EMBL/GenBank/DDBJ whole genome shotgun (WGS) entry which is preliminary data.</text>
</comment>
<feature type="domain" description="Homeodomain phBC6A51-type" evidence="1">
    <location>
        <begin position="4"/>
        <end position="108"/>
    </location>
</feature>
<dbReference type="Proteomes" id="UP000186058">
    <property type="component" value="Unassembled WGS sequence"/>
</dbReference>
<evidence type="ECO:0000259" key="1">
    <source>
        <dbReference type="Pfam" id="PF13022"/>
    </source>
</evidence>
<name>A0ABX3EJ62_9BACL</name>
<gene>
    <name evidence="2" type="ORF">A3844_24965</name>
</gene>
<keyword evidence="3" id="KW-1185">Reference proteome</keyword>
<sequence length="130" mass="14287">MKSLTAGQHTAIQYLSLPKAARPSIDEIAVAANVSRSTIYAWQKDPDFIAELKAQIVRNNLDMLPELVAALPEIAIREKNAAMAKLALQVHGMLTDRVEVQAHVSPQVTDVEALRARIEALKVRQHGAEE</sequence>
<dbReference type="Gene3D" id="1.10.10.60">
    <property type="entry name" value="Homeodomain-like"/>
    <property type="match status" value="1"/>
</dbReference>
<proteinExistence type="predicted"/>